<dbReference type="AlphaFoldDB" id="A0A2L0ES95"/>
<reference evidence="1 2" key="1">
    <citation type="submission" date="2015-09" db="EMBL/GenBank/DDBJ databases">
        <title>Sorangium comparison.</title>
        <authorList>
            <person name="Zaburannyi N."/>
            <person name="Bunk B."/>
            <person name="Overmann J."/>
            <person name="Mueller R."/>
        </authorList>
    </citation>
    <scope>NUCLEOTIDE SEQUENCE [LARGE SCALE GENOMIC DNA]</scope>
    <source>
        <strain evidence="1 2">So ce26</strain>
    </source>
</reference>
<dbReference type="Proteomes" id="UP000238348">
    <property type="component" value="Chromosome"/>
</dbReference>
<accession>A0A2L0ES95</accession>
<organism evidence="1 2">
    <name type="scientific">Sorangium cellulosum</name>
    <name type="common">Polyangium cellulosum</name>
    <dbReference type="NCBI Taxonomy" id="56"/>
    <lineage>
        <taxon>Bacteria</taxon>
        <taxon>Pseudomonadati</taxon>
        <taxon>Myxococcota</taxon>
        <taxon>Polyangia</taxon>
        <taxon>Polyangiales</taxon>
        <taxon>Polyangiaceae</taxon>
        <taxon>Sorangium</taxon>
    </lineage>
</organism>
<evidence type="ECO:0008006" key="3">
    <source>
        <dbReference type="Google" id="ProtNLM"/>
    </source>
</evidence>
<evidence type="ECO:0000313" key="2">
    <source>
        <dbReference type="Proteomes" id="UP000238348"/>
    </source>
</evidence>
<evidence type="ECO:0000313" key="1">
    <source>
        <dbReference type="EMBL" id="AUX42154.1"/>
    </source>
</evidence>
<dbReference type="RefSeq" id="WP_104981013.1">
    <property type="nucleotide sequence ID" value="NZ_CP012673.1"/>
</dbReference>
<gene>
    <name evidence="1" type="ORF">SOCE26_035810</name>
</gene>
<protein>
    <recommendedName>
        <fullName evidence="3">N-acetyltransferase domain-containing protein</fullName>
    </recommendedName>
</protein>
<dbReference type="OrthoDB" id="9153918at2"/>
<proteinExistence type="predicted"/>
<dbReference type="EMBL" id="CP012673">
    <property type="protein sequence ID" value="AUX42154.1"/>
    <property type="molecule type" value="Genomic_DNA"/>
</dbReference>
<sequence length="231" mass="25826">MSTTNNSEDLIDEDELIESYDVRFTVERTLAATGEPSDYVIEIHGDIRIDSNHNAPEAIGWIQARRVQAGRACNDGESLFEVCDSVDQSLHEYASAVYDYEEESILDSISDGCVGADILIVESIQIVAAHRGRRLGLLAMRRTVDTFGDGCAAVVIKPFPLQFSAHPNRSSRARPEPETQMDMASFVGGEKAAFAKLRKYWKQLGFRRIGKTEYFALDLQSKQPGYEELLR</sequence>
<name>A0A2L0ES95_SORCE</name>